<keyword evidence="2" id="KW-0732">Signal</keyword>
<keyword evidence="5" id="KW-1185">Reference proteome</keyword>
<reference evidence="4 6" key="1">
    <citation type="journal article" date="2015" name="Genome Biol. Evol.">
        <title>Characterization of Three Mycobacterium spp. with Potential Use in Bioremediation by Genome Sequencing and Comparative Genomics.</title>
        <authorList>
            <person name="Das S."/>
            <person name="Pettersson B.M."/>
            <person name="Behra P.R."/>
            <person name="Ramesh M."/>
            <person name="Dasgupta S."/>
            <person name="Bhattacharya A."/>
            <person name="Kirsebom L.A."/>
        </authorList>
    </citation>
    <scope>NUCLEOTIDE SEQUENCE [LARGE SCALE GENOMIC DNA]</scope>
    <source>
        <strain evidence="4 6">DSM 44075</strain>
    </source>
</reference>
<dbReference type="RefSeq" id="WP_046362542.1">
    <property type="nucleotide sequence ID" value="NZ_JYNU01000005.1"/>
</dbReference>
<evidence type="ECO:0008006" key="7">
    <source>
        <dbReference type="Google" id="ProtNLM"/>
    </source>
</evidence>
<accession>A0A0J6WBA7</accession>
<dbReference type="EMBL" id="LAUZ02000005">
    <property type="protein sequence ID" value="KKF02477.1"/>
    <property type="molecule type" value="Genomic_DNA"/>
</dbReference>
<protein>
    <recommendedName>
        <fullName evidence="7">Cellulose biosynthesis cyclic di-GMP-binding regulatory protein BcsB</fullName>
    </recommendedName>
</protein>
<sequence length="657" mass="68133" precursor="true">MRGAPLRRILLAAVLCVAPATTFAIAAPHAVAQPSNTADQASVTLPWRTLGVSDGLYLGPDSPTTVTVPVPPGLQAVRLQGTMQAPMNVDSGFLEISDANGVLLADIPLPPAATAPPQTPLDIDIAAVRARSSSISLTFTLRATDNRDGFCGPLQQLALSGLTTVFTGAEAPATTVATFFPPVLERVSIYTPTDANTAEQQSVLTMVSTLTRLYHSQPLAVDVVSQPRGTRPPPAGQFGRTVVVESGGRAGLAIEDPGTDTARLRVSGNGDELTTQVGLLVNQLQSLVQTPSARIDQAGATPTPTAGSDTLTFEQLKITGKTDVLRTGTVTVGVDRSALGIGRVDAATVHLLADYTPVPTDDAASIIIRSNDRVLYRAALNDSGRLDATFDIQGKALTQYLGLDMALTYTPHQTCGPLIAPITFQVDPRSTLTLKRGGVPAGGFTSLPSEFSPSFMVAMDGSSPGQLVYAARTINAIARLTSQQLTPQVVDVKTAADSRSGALIVAKSAAIADTTLDPPVGGDANTVDIGLPTELRADVADGLGSIQVFADQPRDRTVVLISTTNDWRLVDPLFDYIEGQPGGWSALSGDVLAAGAAGVPTNVTVRAVGDDGSAQAPSTGEQPKWVHLAAIAGGLVVVAALIAVLVARRRRDKGRPS</sequence>
<evidence type="ECO:0000313" key="6">
    <source>
        <dbReference type="Proteomes" id="UP000036313"/>
    </source>
</evidence>
<dbReference type="Proteomes" id="UP000036313">
    <property type="component" value="Unassembled WGS sequence"/>
</dbReference>
<name>A0A0J6WBA7_9MYCO</name>
<dbReference type="Proteomes" id="UP000034150">
    <property type="component" value="Unassembled WGS sequence"/>
</dbReference>
<feature type="signal peptide" evidence="2">
    <location>
        <begin position="1"/>
        <end position="26"/>
    </location>
</feature>
<dbReference type="EMBL" id="JYNU01000005">
    <property type="protein sequence ID" value="KMO80485.1"/>
    <property type="molecule type" value="Genomic_DNA"/>
</dbReference>
<evidence type="ECO:0000313" key="4">
    <source>
        <dbReference type="EMBL" id="KMO80485.1"/>
    </source>
</evidence>
<keyword evidence="1" id="KW-0472">Membrane</keyword>
<reference evidence="3 5" key="2">
    <citation type="submission" date="2015-04" db="EMBL/GenBank/DDBJ databases">
        <title>Genome sequence of Mycobacterium obuense UC1.</title>
        <authorList>
            <person name="Greninger A.L."/>
            <person name="Cunningham G."/>
            <person name="Chiu C.Y."/>
            <person name="Miller S."/>
        </authorList>
    </citation>
    <scope>NUCLEOTIDE SEQUENCE [LARGE SCALE GENOMIC DNA]</scope>
    <source>
        <strain evidence="3 5">UC1</strain>
    </source>
</reference>
<feature type="transmembrane region" description="Helical" evidence="1">
    <location>
        <begin position="625"/>
        <end position="647"/>
    </location>
</feature>
<evidence type="ECO:0000313" key="5">
    <source>
        <dbReference type="Proteomes" id="UP000034150"/>
    </source>
</evidence>
<dbReference type="AlphaFoldDB" id="A0A0J6WBA7"/>
<dbReference type="PATRIC" id="fig|1807.13.peg.723"/>
<organism evidence="4 6">
    <name type="scientific">Mycolicibacterium obuense</name>
    <dbReference type="NCBI Taxonomy" id="1807"/>
    <lineage>
        <taxon>Bacteria</taxon>
        <taxon>Bacillati</taxon>
        <taxon>Actinomycetota</taxon>
        <taxon>Actinomycetes</taxon>
        <taxon>Mycobacteriales</taxon>
        <taxon>Mycobacteriaceae</taxon>
        <taxon>Mycolicibacterium</taxon>
    </lineage>
</organism>
<comment type="caution">
    <text evidence="4">The sequence shown here is derived from an EMBL/GenBank/DDBJ whole genome shotgun (WGS) entry which is preliminary data.</text>
</comment>
<evidence type="ECO:0000256" key="1">
    <source>
        <dbReference type="SAM" id="Phobius"/>
    </source>
</evidence>
<feature type="chain" id="PRO_5010914883" description="Cellulose biosynthesis cyclic di-GMP-binding regulatory protein BcsB" evidence="2">
    <location>
        <begin position="27"/>
        <end position="657"/>
    </location>
</feature>
<proteinExistence type="predicted"/>
<keyword evidence="1" id="KW-0812">Transmembrane</keyword>
<keyword evidence="1" id="KW-1133">Transmembrane helix</keyword>
<evidence type="ECO:0000313" key="3">
    <source>
        <dbReference type="EMBL" id="KKF02477.1"/>
    </source>
</evidence>
<gene>
    <name evidence="4" type="ORF">MOBUDSM44075_00949</name>
    <name evidence="3" type="ORF">WN67_08315</name>
</gene>
<evidence type="ECO:0000256" key="2">
    <source>
        <dbReference type="SAM" id="SignalP"/>
    </source>
</evidence>